<dbReference type="InterPro" id="IPR040193">
    <property type="entry name" value="EFHC1/EFHC2/EFHB"/>
</dbReference>
<comment type="subcellular location">
    <subcellularLocation>
        <location evidence="1">Cytoplasm</location>
        <location evidence="1">Cytoskeleton</location>
        <location evidence="1">Flagellum axoneme</location>
    </subcellularLocation>
</comment>
<dbReference type="SMART" id="SM00054">
    <property type="entry name" value="EFh"/>
    <property type="match status" value="2"/>
</dbReference>
<protein>
    <submittedName>
        <fullName evidence="12">EF-hand domain-containing family member B</fullName>
    </submittedName>
</protein>
<evidence type="ECO:0000256" key="2">
    <source>
        <dbReference type="ARBA" id="ARBA00022490"/>
    </source>
</evidence>
<dbReference type="Proteomes" id="UP001174136">
    <property type="component" value="Unassembled WGS sequence"/>
</dbReference>
<keyword evidence="8" id="KW-0206">Cytoskeleton</keyword>
<keyword evidence="9" id="KW-0966">Cell projection</keyword>
<dbReference type="EMBL" id="JAOPHQ010000645">
    <property type="protein sequence ID" value="KAK0153701.1"/>
    <property type="molecule type" value="Genomic_DNA"/>
</dbReference>
<keyword evidence="5" id="KW-0106">Calcium</keyword>
<dbReference type="PANTHER" id="PTHR12086">
    <property type="entry name" value="EF-HAND DOMAIN C-TERMINAL CONTAINING PROTEIN"/>
    <property type="match status" value="1"/>
</dbReference>
<feature type="domain" description="EF-hand" evidence="11">
    <location>
        <begin position="292"/>
        <end position="327"/>
    </location>
</feature>
<keyword evidence="4" id="KW-0677">Repeat</keyword>
<comment type="caution">
    <text evidence="12">The sequence shown here is derived from an EMBL/GenBank/DDBJ whole genome shotgun (WGS) entry which is preliminary data.</text>
</comment>
<sequence>MTLAQGKASHRSWKYTDPLPSIRRAGKRKPPGDRAETCLREIPRPPTPPEVRTFLHTTQPAPGLMRVLPGKAGDPDIFRDLVHGISSKASLTAGSLVNPPQQTRFQDKLLQLREAGYATHRTAPLGKSHDQSPGLPKWYGDATTFGVKLVSTGTAGQIVNPPKTTEQVETEALEGHEAYIRSHNAYFVGEPIDRKYDWSVHSRSSRFGVSTPHHRDGRRVAKSLCWPSDEQKIAETPNVPPDHTFGVLLPPDTFGAAELIHCGDPGLYPRGQERQRGAVSAIQQTLKKLNCQAFPSLLQAFRHYDKKGRGVIDREDLRTVCREFGVSTSEAVLADLMETCDADGDGVIDFLEFANFLNWKDTMPIPRAEQRILTEGRAGTAPANIQRNTISDRATPTRGHSSQALISPEDLEPLEPGSTLRVPRTISRRPRTVPDHMVTSSSLIRATVADLCTTGQRTYGVPTVRRDLAAPRIRRMGDTNNYGAEAGAAPLLHPSLLSLWGVHEEHLFCPRSKEEIAGIFRNVGVNVSAETFEGAWELASARRPNGEVCVHDFREVLREIKAM</sequence>
<keyword evidence="3" id="KW-0479">Metal-binding</keyword>
<dbReference type="GO" id="GO:0005509">
    <property type="term" value="F:calcium ion binding"/>
    <property type="evidence" value="ECO:0007669"/>
    <property type="project" value="InterPro"/>
</dbReference>
<dbReference type="InterPro" id="IPR011992">
    <property type="entry name" value="EF-hand-dom_pair"/>
</dbReference>
<evidence type="ECO:0000256" key="8">
    <source>
        <dbReference type="ARBA" id="ARBA00023212"/>
    </source>
</evidence>
<evidence type="ECO:0000256" key="1">
    <source>
        <dbReference type="ARBA" id="ARBA00004611"/>
    </source>
</evidence>
<keyword evidence="13" id="KW-1185">Reference proteome</keyword>
<feature type="domain" description="EF-hand" evidence="11">
    <location>
        <begin position="328"/>
        <end position="363"/>
    </location>
</feature>
<evidence type="ECO:0000313" key="12">
    <source>
        <dbReference type="EMBL" id="KAK0153701.1"/>
    </source>
</evidence>
<name>A0AA47N8T1_MERPO</name>
<evidence type="ECO:0000256" key="6">
    <source>
        <dbReference type="ARBA" id="ARBA00022846"/>
    </source>
</evidence>
<dbReference type="Gene3D" id="1.10.238.10">
    <property type="entry name" value="EF-hand"/>
    <property type="match status" value="1"/>
</dbReference>
<dbReference type="InterPro" id="IPR057428">
    <property type="entry name" value="EFHB_EF-hand_C"/>
</dbReference>
<dbReference type="InterPro" id="IPR018247">
    <property type="entry name" value="EF_Hand_1_Ca_BS"/>
</dbReference>
<dbReference type="Pfam" id="PF13499">
    <property type="entry name" value="EF-hand_7"/>
    <property type="match status" value="1"/>
</dbReference>
<dbReference type="CDD" id="cd00051">
    <property type="entry name" value="EFh"/>
    <property type="match status" value="1"/>
</dbReference>
<feature type="region of interest" description="Disordered" evidence="10">
    <location>
        <begin position="375"/>
        <end position="418"/>
    </location>
</feature>
<feature type="region of interest" description="Disordered" evidence="10">
    <location>
        <begin position="1"/>
        <end position="51"/>
    </location>
</feature>
<evidence type="ECO:0000313" key="13">
    <source>
        <dbReference type="Proteomes" id="UP001174136"/>
    </source>
</evidence>
<feature type="compositionally biased region" description="Polar residues" evidence="10">
    <location>
        <begin position="383"/>
        <end position="405"/>
    </location>
</feature>
<reference evidence="12" key="1">
    <citation type="journal article" date="2023" name="Front. Mar. Sci.">
        <title>A new Merluccius polli reference genome to investigate the effects of global change in West African waters.</title>
        <authorList>
            <person name="Mateo J.L."/>
            <person name="Blanco-Fernandez C."/>
            <person name="Garcia-Vazquez E."/>
            <person name="Machado-Schiaffino G."/>
        </authorList>
    </citation>
    <scope>NUCLEOTIDE SEQUENCE</scope>
    <source>
        <strain evidence="12">C29</strain>
        <tissue evidence="12">Fin</tissue>
    </source>
</reference>
<evidence type="ECO:0000256" key="10">
    <source>
        <dbReference type="SAM" id="MobiDB-lite"/>
    </source>
</evidence>
<proteinExistence type="predicted"/>
<evidence type="ECO:0000256" key="7">
    <source>
        <dbReference type="ARBA" id="ARBA00023069"/>
    </source>
</evidence>
<evidence type="ECO:0000256" key="9">
    <source>
        <dbReference type="ARBA" id="ARBA00023273"/>
    </source>
</evidence>
<keyword evidence="7" id="KW-0969">Cilium</keyword>
<feature type="compositionally biased region" description="Basic and acidic residues" evidence="10">
    <location>
        <begin position="30"/>
        <end position="43"/>
    </location>
</feature>
<dbReference type="InterPro" id="IPR002048">
    <property type="entry name" value="EF_hand_dom"/>
</dbReference>
<dbReference type="PANTHER" id="PTHR12086:SF12">
    <property type="entry name" value="EF-HAND DOMAIN-CONTAINING FAMILY MEMBER B"/>
    <property type="match status" value="1"/>
</dbReference>
<dbReference type="SUPFAM" id="SSF47473">
    <property type="entry name" value="EF-hand"/>
    <property type="match status" value="1"/>
</dbReference>
<dbReference type="PROSITE" id="PS00018">
    <property type="entry name" value="EF_HAND_1"/>
    <property type="match status" value="1"/>
</dbReference>
<dbReference type="Pfam" id="PF25325">
    <property type="entry name" value="EF-hand_EFHB_C"/>
    <property type="match status" value="1"/>
</dbReference>
<keyword evidence="6" id="KW-0282">Flagellum</keyword>
<gene>
    <name evidence="12" type="primary">EFHB</name>
    <name evidence="12" type="ORF">N1851_004509</name>
</gene>
<dbReference type="PROSITE" id="PS50222">
    <property type="entry name" value="EF_HAND_2"/>
    <property type="match status" value="2"/>
</dbReference>
<keyword evidence="2" id="KW-0963">Cytoplasm</keyword>
<evidence type="ECO:0000256" key="4">
    <source>
        <dbReference type="ARBA" id="ARBA00022737"/>
    </source>
</evidence>
<dbReference type="AlphaFoldDB" id="A0AA47N8T1"/>
<evidence type="ECO:0000256" key="3">
    <source>
        <dbReference type="ARBA" id="ARBA00022723"/>
    </source>
</evidence>
<evidence type="ECO:0000256" key="5">
    <source>
        <dbReference type="ARBA" id="ARBA00022837"/>
    </source>
</evidence>
<organism evidence="12 13">
    <name type="scientific">Merluccius polli</name>
    <name type="common">Benguela hake</name>
    <name type="synonym">Merluccius cadenati</name>
    <dbReference type="NCBI Taxonomy" id="89951"/>
    <lineage>
        <taxon>Eukaryota</taxon>
        <taxon>Metazoa</taxon>
        <taxon>Chordata</taxon>
        <taxon>Craniata</taxon>
        <taxon>Vertebrata</taxon>
        <taxon>Euteleostomi</taxon>
        <taxon>Actinopterygii</taxon>
        <taxon>Neopterygii</taxon>
        <taxon>Teleostei</taxon>
        <taxon>Neoteleostei</taxon>
        <taxon>Acanthomorphata</taxon>
        <taxon>Zeiogadaria</taxon>
        <taxon>Gadariae</taxon>
        <taxon>Gadiformes</taxon>
        <taxon>Gadoidei</taxon>
        <taxon>Merlucciidae</taxon>
        <taxon>Merluccius</taxon>
    </lineage>
</organism>
<accession>A0AA47N8T1</accession>
<evidence type="ECO:0000259" key="11">
    <source>
        <dbReference type="PROSITE" id="PS50222"/>
    </source>
</evidence>